<reference evidence="2" key="1">
    <citation type="submission" date="2016-10" db="EMBL/GenBank/DDBJ databases">
        <authorList>
            <person name="Varghese N."/>
            <person name="Submissions S."/>
        </authorList>
    </citation>
    <scope>NUCLEOTIDE SEQUENCE [LARGE SCALE GENOMIC DNA]</scope>
    <source>
        <strain evidence="2">DSM 9751</strain>
    </source>
</reference>
<sequence>MSDECLSVRLYGLAVDGGAKYTVIETEVFKRYAEPIWNDTERLEFITWLVADPWVGDVIPGTGGLRKVRWSCSGIGKRGGTRVIYYNLLSEGLIWLLIVYTKAKLDNLPIGFLNQLKEEIRHGP</sequence>
<dbReference type="PIRSF" id="PIRSF039032">
    <property type="entry name" value="HigB-2"/>
    <property type="match status" value="1"/>
</dbReference>
<dbReference type="Proteomes" id="UP000198982">
    <property type="component" value="Unassembled WGS sequence"/>
</dbReference>
<accession>A0A1H4M3R3</accession>
<dbReference type="AlphaFoldDB" id="A0A1H4M3R3"/>
<proteinExistence type="predicted"/>
<evidence type="ECO:0000313" key="2">
    <source>
        <dbReference type="Proteomes" id="UP000198982"/>
    </source>
</evidence>
<dbReference type="RefSeq" id="WP_244168856.1">
    <property type="nucleotide sequence ID" value="NZ_FNTJ01000001.1"/>
</dbReference>
<name>A0A1H4M3R3_9PSED</name>
<gene>
    <name evidence="1" type="ORF">SAMN05216178_2196</name>
</gene>
<evidence type="ECO:0000313" key="1">
    <source>
        <dbReference type="EMBL" id="SEB77155.1"/>
    </source>
</evidence>
<keyword evidence="2" id="KW-1185">Reference proteome</keyword>
<dbReference type="EMBL" id="FNTJ01000001">
    <property type="protein sequence ID" value="SEB77155.1"/>
    <property type="molecule type" value="Genomic_DNA"/>
</dbReference>
<dbReference type="InterPro" id="IPR009387">
    <property type="entry name" value="HigB-2"/>
</dbReference>
<protein>
    <submittedName>
        <fullName evidence="1">Uncharacterized protein</fullName>
    </submittedName>
</protein>
<organism evidence="1 2">
    <name type="scientific">Pseudomonas saponiphila</name>
    <dbReference type="NCBI Taxonomy" id="556534"/>
    <lineage>
        <taxon>Bacteria</taxon>
        <taxon>Pseudomonadati</taxon>
        <taxon>Pseudomonadota</taxon>
        <taxon>Gammaproteobacteria</taxon>
        <taxon>Pseudomonadales</taxon>
        <taxon>Pseudomonadaceae</taxon>
        <taxon>Pseudomonas</taxon>
    </lineage>
</organism>